<feature type="binding site" evidence="8">
    <location>
        <position position="221"/>
    </location>
    <ligand>
        <name>L-glutamine</name>
        <dbReference type="ChEBI" id="CHEBI:58359"/>
    </ligand>
</feature>
<feature type="binding site" evidence="8">
    <location>
        <position position="294"/>
    </location>
    <ligand>
        <name>L-glutamine</name>
        <dbReference type="ChEBI" id="CHEBI:58359"/>
    </ligand>
</feature>
<dbReference type="PANTHER" id="PTHR43418">
    <property type="entry name" value="MULTIFUNCTIONAL TRYPTOPHAN BIOSYNTHESIS PROTEIN-RELATED"/>
    <property type="match status" value="1"/>
</dbReference>
<feature type="domain" description="Carbamoyl-phosphate synthase small subunit N-terminal" evidence="9">
    <location>
        <begin position="5"/>
        <end position="143"/>
    </location>
</feature>
<keyword evidence="6 8" id="KW-0315">Glutamine amidotransferase</keyword>
<dbReference type="RefSeq" id="WP_198074924.1">
    <property type="nucleotide sequence ID" value="NZ_JAEDAE010000002.1"/>
</dbReference>
<feature type="binding site" evidence="8">
    <location>
        <position position="49"/>
    </location>
    <ligand>
        <name>L-glutamine</name>
        <dbReference type="ChEBI" id="CHEBI:58359"/>
    </ligand>
</feature>
<evidence type="ECO:0000313" key="11">
    <source>
        <dbReference type="Proteomes" id="UP000625631"/>
    </source>
</evidence>
<feature type="region of interest" description="CPSase" evidence="8">
    <location>
        <begin position="1"/>
        <end position="174"/>
    </location>
</feature>
<accession>A0ABS0Q5A4</accession>
<sequence>MENTKPVKLILEDGTEIQGQSFGAFTSAAGEVVFSTAMTGYPENLTDPSFAGQILVLTYPMVGNYGVPGEELYESISKIFESDKIHIAGLVVNYYSEEHSHWAAAKSLGDWLKEYNIPGIFGVDTRMLTKKLREKGAMLGKIVAETDVPLHDPNLDNLVAQVSPPGVQHYGSGQHKIVLVDCGTKTNIIRCFLERDVELIRVPWDYDFTTLDYDGLFLSNGPGDPKMCEATIQNLQKALQQDKPIFGICLGSQLMGLACGGDTFKLKYGHRSHNQPVKLTGTQHCYITSQNHGFAVDTATLPAEWTMLFENLNDGTCEGIKHKTKPFFSTQFHPEAAGGPQDTEFLFDDFLQAVVEYKNGQVQTK</sequence>
<dbReference type="InterPro" id="IPR036480">
    <property type="entry name" value="CarbP_synth_ssu_N_sf"/>
</dbReference>
<dbReference type="PANTHER" id="PTHR43418:SF7">
    <property type="entry name" value="CARBAMOYL-PHOSPHATE SYNTHASE SMALL CHAIN"/>
    <property type="match status" value="1"/>
</dbReference>
<dbReference type="NCBIfam" id="NF009475">
    <property type="entry name" value="PRK12838.1"/>
    <property type="match status" value="1"/>
</dbReference>
<dbReference type="EMBL" id="JAEDAE010000002">
    <property type="protein sequence ID" value="MBH8557805.1"/>
    <property type="molecule type" value="Genomic_DNA"/>
</dbReference>
<feature type="active site" description="Nucleophile" evidence="8">
    <location>
        <position position="249"/>
    </location>
</feature>
<keyword evidence="8" id="KW-0028">Amino-acid biosynthesis</keyword>
<feature type="binding site" evidence="8">
    <location>
        <position position="291"/>
    </location>
    <ligand>
        <name>L-glutamine</name>
        <dbReference type="ChEBI" id="CHEBI:58359"/>
    </ligand>
</feature>
<keyword evidence="3 8" id="KW-0436">Ligase</keyword>
<comment type="catalytic activity">
    <reaction evidence="7 8">
        <text>hydrogencarbonate + L-glutamine + 2 ATP + H2O = carbamoyl phosphate + L-glutamate + 2 ADP + phosphate + 2 H(+)</text>
        <dbReference type="Rhea" id="RHEA:18633"/>
        <dbReference type="ChEBI" id="CHEBI:15377"/>
        <dbReference type="ChEBI" id="CHEBI:15378"/>
        <dbReference type="ChEBI" id="CHEBI:17544"/>
        <dbReference type="ChEBI" id="CHEBI:29985"/>
        <dbReference type="ChEBI" id="CHEBI:30616"/>
        <dbReference type="ChEBI" id="CHEBI:43474"/>
        <dbReference type="ChEBI" id="CHEBI:58228"/>
        <dbReference type="ChEBI" id="CHEBI:58359"/>
        <dbReference type="ChEBI" id="CHEBI:456216"/>
        <dbReference type="EC" id="6.3.5.5"/>
    </reaction>
</comment>
<evidence type="ECO:0000256" key="7">
    <source>
        <dbReference type="ARBA" id="ARBA00048816"/>
    </source>
</evidence>
<dbReference type="Proteomes" id="UP000625631">
    <property type="component" value="Unassembled WGS sequence"/>
</dbReference>
<comment type="subunit">
    <text evidence="8">Composed of two chains; the small (or glutamine) chain promotes the hydrolysis of glutamine to ammonia, which is used by the large (or ammonia) chain to synthesize carbamoyl phosphate. Tetramer of heterodimers (alpha,beta)4.</text>
</comment>
<dbReference type="CDD" id="cd01744">
    <property type="entry name" value="GATase1_CPSase"/>
    <property type="match status" value="1"/>
</dbReference>
<dbReference type="InterPro" id="IPR017926">
    <property type="entry name" value="GATASE"/>
</dbReference>
<dbReference type="HAMAP" id="MF_01209">
    <property type="entry name" value="CPSase_S_chain"/>
    <property type="match status" value="1"/>
</dbReference>
<dbReference type="Pfam" id="PF00988">
    <property type="entry name" value="CPSase_sm_chain"/>
    <property type="match status" value="1"/>
</dbReference>
<dbReference type="GO" id="GO:0004088">
    <property type="term" value="F:carbamoyl-phosphate synthase (glutamine-hydrolyzing) activity"/>
    <property type="evidence" value="ECO:0007669"/>
    <property type="project" value="UniProtKB-EC"/>
</dbReference>
<comment type="pathway">
    <text evidence="1 8">Amino-acid biosynthesis; L-arginine biosynthesis; carbamoyl phosphate from bicarbonate: step 1/1.</text>
</comment>
<evidence type="ECO:0000256" key="8">
    <source>
        <dbReference type="HAMAP-Rule" id="MF_01209"/>
    </source>
</evidence>
<proteinExistence type="inferred from homology"/>
<gene>
    <name evidence="8 10" type="primary">carA</name>
    <name evidence="10" type="ORF">I7X13_07090</name>
</gene>
<feature type="binding site" evidence="8">
    <location>
        <position position="293"/>
    </location>
    <ligand>
        <name>L-glutamine</name>
        <dbReference type="ChEBI" id="CHEBI:58359"/>
    </ligand>
</feature>
<feature type="active site" evidence="8">
    <location>
        <position position="333"/>
    </location>
</feature>
<evidence type="ECO:0000256" key="6">
    <source>
        <dbReference type="ARBA" id="ARBA00022962"/>
    </source>
</evidence>
<keyword evidence="5 8" id="KW-0067">ATP-binding</keyword>
<dbReference type="Gene3D" id="3.50.30.20">
    <property type="entry name" value="Carbamoyl-phosphate synthase small subunit, N-terminal domain"/>
    <property type="match status" value="1"/>
</dbReference>
<dbReference type="InterPro" id="IPR050472">
    <property type="entry name" value="Anth_synth/Amidotransfase"/>
</dbReference>
<evidence type="ECO:0000256" key="4">
    <source>
        <dbReference type="ARBA" id="ARBA00022741"/>
    </source>
</evidence>
<dbReference type="Pfam" id="PF00117">
    <property type="entry name" value="GATase"/>
    <property type="match status" value="1"/>
</dbReference>
<protein>
    <recommendedName>
        <fullName evidence="8">Carbamoyl phosphate synthase small chain</fullName>
        <ecNumber evidence="8">6.3.5.5</ecNumber>
    </recommendedName>
    <alternativeName>
        <fullName evidence="8">Carbamoyl phosphate synthetase glutamine chain</fullName>
    </alternativeName>
</protein>
<comment type="similarity">
    <text evidence="2 8">Belongs to the CarA family.</text>
</comment>
<keyword evidence="8" id="KW-0665">Pyrimidine biosynthesis</keyword>
<reference evidence="10 11" key="1">
    <citation type="submission" date="2020-12" db="EMBL/GenBank/DDBJ databases">
        <title>Hymenobacter sp.</title>
        <authorList>
            <person name="Kim M.K."/>
        </authorList>
    </citation>
    <scope>NUCLEOTIDE SEQUENCE [LARGE SCALE GENOMIC DNA]</scope>
    <source>
        <strain evidence="10 11">BT442</strain>
    </source>
</reference>
<dbReference type="InterPro" id="IPR035686">
    <property type="entry name" value="CPSase_GATase1"/>
</dbReference>
<evidence type="ECO:0000313" key="10">
    <source>
        <dbReference type="EMBL" id="MBH8557805.1"/>
    </source>
</evidence>
<organism evidence="10 11">
    <name type="scientific">Hymenobacter negativus</name>
    <dbReference type="NCBI Taxonomy" id="2795026"/>
    <lineage>
        <taxon>Bacteria</taxon>
        <taxon>Pseudomonadati</taxon>
        <taxon>Bacteroidota</taxon>
        <taxon>Cytophagia</taxon>
        <taxon>Cytophagales</taxon>
        <taxon>Hymenobacteraceae</taxon>
        <taxon>Hymenobacter</taxon>
    </lineage>
</organism>
<comment type="pathway">
    <text evidence="8">Pyrimidine metabolism; UMP biosynthesis via de novo pathway; (S)-dihydroorotate from bicarbonate: step 1/3.</text>
</comment>
<feature type="binding site" evidence="8">
    <location>
        <position position="253"/>
    </location>
    <ligand>
        <name>L-glutamine</name>
        <dbReference type="ChEBI" id="CHEBI:58359"/>
    </ligand>
</feature>
<dbReference type="InterPro" id="IPR029062">
    <property type="entry name" value="Class_I_gatase-like"/>
</dbReference>
<feature type="binding site" evidence="8">
    <location>
        <position position="223"/>
    </location>
    <ligand>
        <name>L-glutamine</name>
        <dbReference type="ChEBI" id="CHEBI:58359"/>
    </ligand>
</feature>
<feature type="active site" evidence="8">
    <location>
        <position position="335"/>
    </location>
</feature>
<comment type="catalytic activity">
    <reaction evidence="8">
        <text>L-glutamine + H2O = L-glutamate + NH4(+)</text>
        <dbReference type="Rhea" id="RHEA:15889"/>
        <dbReference type="ChEBI" id="CHEBI:15377"/>
        <dbReference type="ChEBI" id="CHEBI:28938"/>
        <dbReference type="ChEBI" id="CHEBI:29985"/>
        <dbReference type="ChEBI" id="CHEBI:58359"/>
    </reaction>
</comment>
<dbReference type="NCBIfam" id="TIGR01368">
    <property type="entry name" value="CPSaseIIsmall"/>
    <property type="match status" value="1"/>
</dbReference>
<dbReference type="PRINTS" id="PR00096">
    <property type="entry name" value="GATASE"/>
</dbReference>
<dbReference type="SUPFAM" id="SSF52317">
    <property type="entry name" value="Class I glutamine amidotransferase-like"/>
    <property type="match status" value="1"/>
</dbReference>
<keyword evidence="8" id="KW-0055">Arginine biosynthesis</keyword>
<dbReference type="InterPro" id="IPR002474">
    <property type="entry name" value="CarbamoylP_synth_ssu_N"/>
</dbReference>
<evidence type="ECO:0000259" key="9">
    <source>
        <dbReference type="SMART" id="SM01097"/>
    </source>
</evidence>
<dbReference type="SUPFAM" id="SSF52021">
    <property type="entry name" value="Carbamoyl phosphate synthetase, small subunit N-terminal domain"/>
    <property type="match status" value="1"/>
</dbReference>
<dbReference type="InterPro" id="IPR006274">
    <property type="entry name" value="CarbamoylP_synth_ssu"/>
</dbReference>
<name>A0ABS0Q5A4_9BACT</name>
<evidence type="ECO:0000256" key="3">
    <source>
        <dbReference type="ARBA" id="ARBA00022598"/>
    </source>
</evidence>
<keyword evidence="4 8" id="KW-0547">Nucleotide-binding</keyword>
<dbReference type="PRINTS" id="PR00097">
    <property type="entry name" value="ANTSNTHASEII"/>
</dbReference>
<evidence type="ECO:0000256" key="5">
    <source>
        <dbReference type="ARBA" id="ARBA00022840"/>
    </source>
</evidence>
<dbReference type="EC" id="6.3.5.5" evidence="8"/>
<comment type="function">
    <text evidence="8">Small subunit of the glutamine-dependent carbamoyl phosphate synthetase (CPSase). CPSase catalyzes the formation of carbamoyl phosphate from the ammonia moiety of glutamine, carbonate, and phosphate donated by ATP, constituting the first step of 2 biosynthetic pathways, one leading to arginine and/or urea and the other to pyrimidine nucleotides. The small subunit (glutamine amidotransferase) binds and cleaves glutamine to supply the large subunit with the substrate ammonia.</text>
</comment>
<evidence type="ECO:0000256" key="1">
    <source>
        <dbReference type="ARBA" id="ARBA00005077"/>
    </source>
</evidence>
<dbReference type="PRINTS" id="PR00099">
    <property type="entry name" value="CPSGATASE"/>
</dbReference>
<keyword evidence="11" id="KW-1185">Reference proteome</keyword>
<feature type="binding site" evidence="8">
    <location>
        <position position="250"/>
    </location>
    <ligand>
        <name>L-glutamine</name>
        <dbReference type="ChEBI" id="CHEBI:58359"/>
    </ligand>
</feature>
<dbReference type="PROSITE" id="PS51273">
    <property type="entry name" value="GATASE_TYPE_1"/>
    <property type="match status" value="1"/>
</dbReference>
<evidence type="ECO:0000256" key="2">
    <source>
        <dbReference type="ARBA" id="ARBA00007800"/>
    </source>
</evidence>
<dbReference type="SMART" id="SM01097">
    <property type="entry name" value="CPSase_sm_chain"/>
    <property type="match status" value="1"/>
</dbReference>
<dbReference type="Gene3D" id="3.40.50.880">
    <property type="match status" value="1"/>
</dbReference>
<comment type="caution">
    <text evidence="10">The sequence shown here is derived from an EMBL/GenBank/DDBJ whole genome shotgun (WGS) entry which is preliminary data.</text>
</comment>